<keyword evidence="3" id="KW-0812">Transmembrane</keyword>
<dbReference type="PANTHER" id="PTHR23427:SF2">
    <property type="entry name" value="SURFEIT LOCUS PROTEIN 1"/>
    <property type="match status" value="1"/>
</dbReference>
<dbReference type="PANTHER" id="PTHR23427">
    <property type="entry name" value="SURFEIT LOCUS PROTEIN"/>
    <property type="match status" value="1"/>
</dbReference>
<comment type="caution">
    <text evidence="8">The sequence shown here is derived from an EMBL/GenBank/DDBJ whole genome shotgun (WGS) entry which is preliminary data.</text>
</comment>
<evidence type="ECO:0000256" key="2">
    <source>
        <dbReference type="ARBA" id="ARBA00007165"/>
    </source>
</evidence>
<evidence type="ECO:0000256" key="5">
    <source>
        <dbReference type="ARBA" id="ARBA00023136"/>
    </source>
</evidence>
<dbReference type="GO" id="GO:0005886">
    <property type="term" value="C:plasma membrane"/>
    <property type="evidence" value="ECO:0007669"/>
    <property type="project" value="UniProtKB-SubCell"/>
</dbReference>
<sequence length="272" mass="28190">MLVALVLLLGAAAVCVRLGAWQLDRAAVRGDANDAVTSQEAAAPAPIGDVLAPQQSFRGALVGRRVEVTGTYEPAGQLLVVDRVHDGRLGYLVLTPLRVDGADGGAGWAGADPVLPVVRGWVADPAAAGDLLDVPGGVVQLTGYLQASEAPGSGGSLAGQIDAISSAELVNSWGGPIYAGYLVLADARPAQPSGLATLDPPTLAGTEGGRWNLQNLSYALQWWIFGGFALFLWLRLVKDEALGEPAHEPDDEPDAEPDGDVTHQHRDDSAAR</sequence>
<name>A0A4Q5N2A9_9MICO</name>
<dbReference type="Pfam" id="PF02104">
    <property type="entry name" value="SURF1"/>
    <property type="match status" value="1"/>
</dbReference>
<dbReference type="InterPro" id="IPR002994">
    <property type="entry name" value="Surf1/Shy1"/>
</dbReference>
<dbReference type="CDD" id="cd06662">
    <property type="entry name" value="SURF1"/>
    <property type="match status" value="1"/>
</dbReference>
<evidence type="ECO:0000256" key="6">
    <source>
        <dbReference type="RuleBase" id="RU363076"/>
    </source>
</evidence>
<keyword evidence="5" id="KW-0472">Membrane</keyword>
<evidence type="ECO:0000256" key="4">
    <source>
        <dbReference type="ARBA" id="ARBA00022989"/>
    </source>
</evidence>
<protein>
    <recommendedName>
        <fullName evidence="6">SURF1-like protein</fullName>
    </recommendedName>
</protein>
<evidence type="ECO:0000256" key="1">
    <source>
        <dbReference type="ARBA" id="ARBA00004370"/>
    </source>
</evidence>
<evidence type="ECO:0000313" key="9">
    <source>
        <dbReference type="Proteomes" id="UP000293764"/>
    </source>
</evidence>
<reference evidence="8 9" key="1">
    <citation type="submission" date="2019-01" db="EMBL/GenBank/DDBJ databases">
        <title>Novel species of Cellulomonas.</title>
        <authorList>
            <person name="Liu Q."/>
            <person name="Xin Y.-H."/>
        </authorList>
    </citation>
    <scope>NUCLEOTIDE SEQUENCE [LARGE SCALE GENOMIC DNA]</scope>
    <source>
        <strain evidence="8 9">HLT2-17</strain>
    </source>
</reference>
<dbReference type="OrthoDB" id="3266379at2"/>
<dbReference type="InterPro" id="IPR045214">
    <property type="entry name" value="Surf1/Surf4"/>
</dbReference>
<keyword evidence="6" id="KW-1003">Cell membrane</keyword>
<organism evidence="8 9">
    <name type="scientific">Pengzhenrongella frigida</name>
    <dbReference type="NCBI Taxonomy" id="1259133"/>
    <lineage>
        <taxon>Bacteria</taxon>
        <taxon>Bacillati</taxon>
        <taxon>Actinomycetota</taxon>
        <taxon>Actinomycetes</taxon>
        <taxon>Micrococcales</taxon>
        <taxon>Pengzhenrongella</taxon>
    </lineage>
</organism>
<keyword evidence="9" id="KW-1185">Reference proteome</keyword>
<proteinExistence type="inferred from homology"/>
<evidence type="ECO:0000256" key="3">
    <source>
        <dbReference type="ARBA" id="ARBA00022692"/>
    </source>
</evidence>
<dbReference type="Proteomes" id="UP000293764">
    <property type="component" value="Unassembled WGS sequence"/>
</dbReference>
<gene>
    <name evidence="8" type="ORF">EUA98_04240</name>
</gene>
<feature type="compositionally biased region" description="Acidic residues" evidence="7">
    <location>
        <begin position="249"/>
        <end position="259"/>
    </location>
</feature>
<evidence type="ECO:0000256" key="7">
    <source>
        <dbReference type="SAM" id="MobiDB-lite"/>
    </source>
</evidence>
<keyword evidence="4" id="KW-1133">Transmembrane helix</keyword>
<feature type="region of interest" description="Disordered" evidence="7">
    <location>
        <begin position="244"/>
        <end position="272"/>
    </location>
</feature>
<dbReference type="AlphaFoldDB" id="A0A4Q5N2A9"/>
<accession>A0A4Q5N2A9</accession>
<dbReference type="PROSITE" id="PS50895">
    <property type="entry name" value="SURF1"/>
    <property type="match status" value="1"/>
</dbReference>
<comment type="similarity">
    <text evidence="2 6">Belongs to the SURF1 family.</text>
</comment>
<feature type="compositionally biased region" description="Basic and acidic residues" evidence="7">
    <location>
        <begin position="260"/>
        <end position="272"/>
    </location>
</feature>
<comment type="subcellular location">
    <subcellularLocation>
        <location evidence="6">Cell membrane</location>
        <topology evidence="6">Multi-pass membrane protein</topology>
    </subcellularLocation>
    <subcellularLocation>
        <location evidence="1">Membrane</location>
    </subcellularLocation>
</comment>
<dbReference type="EMBL" id="SDWW01000007">
    <property type="protein sequence ID" value="RYV52269.1"/>
    <property type="molecule type" value="Genomic_DNA"/>
</dbReference>
<evidence type="ECO:0000313" key="8">
    <source>
        <dbReference type="EMBL" id="RYV52269.1"/>
    </source>
</evidence>